<proteinExistence type="predicted"/>
<keyword evidence="1 3" id="KW-0732">Signal</keyword>
<evidence type="ECO:0000256" key="2">
    <source>
        <dbReference type="SAM" id="MobiDB-lite"/>
    </source>
</evidence>
<dbReference type="Proteomes" id="UP000198963">
    <property type="component" value="Chromosome I"/>
</dbReference>
<accession>A0A1H1NHN7</accession>
<protein>
    <submittedName>
        <fullName evidence="5">Por secretion system C-terminal sorting domain-containing protein</fullName>
    </submittedName>
</protein>
<reference evidence="5 6" key="1">
    <citation type="submission" date="2016-10" db="EMBL/GenBank/DDBJ databases">
        <authorList>
            <person name="Varghese N."/>
            <person name="Submissions S."/>
        </authorList>
    </citation>
    <scope>NUCLEOTIDE SEQUENCE [LARGE SCALE GENOMIC DNA]</scope>
    <source>
        <strain evidence="5 6">RHA_55</strain>
    </source>
</reference>
<dbReference type="NCBIfam" id="TIGR04183">
    <property type="entry name" value="Por_Secre_tail"/>
    <property type="match status" value="1"/>
</dbReference>
<dbReference type="RefSeq" id="WP_092444118.1">
    <property type="nucleotide sequence ID" value="NZ_LT629774.1"/>
</dbReference>
<dbReference type="Pfam" id="PF18962">
    <property type="entry name" value="Por_Secre_tail"/>
    <property type="match status" value="1"/>
</dbReference>
<name>A0A1H1NHN7_9FLAO</name>
<gene>
    <name evidence="5" type="ORF">SAMN04489797_0605</name>
</gene>
<evidence type="ECO:0000256" key="1">
    <source>
        <dbReference type="ARBA" id="ARBA00022729"/>
    </source>
</evidence>
<evidence type="ECO:0000259" key="4">
    <source>
        <dbReference type="Pfam" id="PF18962"/>
    </source>
</evidence>
<dbReference type="AlphaFoldDB" id="A0A1H1NHN7"/>
<organism evidence="5 6">
    <name type="scientific">Winogradskyella sediminis</name>
    <dbReference type="NCBI Taxonomy" id="1382466"/>
    <lineage>
        <taxon>Bacteria</taxon>
        <taxon>Pseudomonadati</taxon>
        <taxon>Bacteroidota</taxon>
        <taxon>Flavobacteriia</taxon>
        <taxon>Flavobacteriales</taxon>
        <taxon>Flavobacteriaceae</taxon>
        <taxon>Winogradskyella</taxon>
    </lineage>
</organism>
<feature type="region of interest" description="Disordered" evidence="2">
    <location>
        <begin position="462"/>
        <end position="491"/>
    </location>
</feature>
<feature type="compositionally biased region" description="Acidic residues" evidence="2">
    <location>
        <begin position="462"/>
        <end position="490"/>
    </location>
</feature>
<feature type="domain" description="Secretion system C-terminal sorting" evidence="4">
    <location>
        <begin position="517"/>
        <end position="590"/>
    </location>
</feature>
<keyword evidence="6" id="KW-1185">Reference proteome</keyword>
<evidence type="ECO:0000256" key="3">
    <source>
        <dbReference type="SAM" id="SignalP"/>
    </source>
</evidence>
<sequence>MKQKLLYLFLFLTINTISFAQVAYQPDPLQVCDDDNDGFALFDLTYADAQVFGAQSAIDFTITYHETQSDATNGANAINGSYMNINSGFQTLYVRLEANATGNYALTELALVVNPTPIVTASTFLELCDDNADETAVFDLTVNNLEITQGNTDWTVTYYETQSDAQVQMNMISNSIAYTNTLNPQTLFAAVTDTNTGCVGITPLIIRVLPNPSGAMGTPSDIMLCDDNNDGIATFDLSVNESAINPSGESFTLSYFINEADALGNFAPISDPTNFTNVSNPQTIYVRVENLYGCYALTNFDISVNPLPEAPGLQEHYTMCQGEAIVLDSGVNSNDYIIQWERNGFALFDETSSTLTVTESGIYGVGLIDINSGCYSLIYTTVNEVTCTDTDEDGVIDSDEDLNDNGDLEDDDTDDDGIPNYLDSDDDGDNVATIDEINIVLGRSNNTIHQFVDTDDDEIENYLDDDDDGDGILTIDEDYDNNGDPTDDDTNNNTIPDYLESSVALSVEHFNTIEFKLFPNPAKGKVNIQFVNSSIEVVTVNVINLQGKLILPEMKLQGQSPSLDISSLESGLYFVTLTTQSISVIQKLVVN</sequence>
<evidence type="ECO:0000313" key="5">
    <source>
        <dbReference type="EMBL" id="SDR98498.1"/>
    </source>
</evidence>
<feature type="chain" id="PRO_5009255512" evidence="3">
    <location>
        <begin position="21"/>
        <end position="591"/>
    </location>
</feature>
<feature type="region of interest" description="Disordered" evidence="2">
    <location>
        <begin position="390"/>
        <end position="429"/>
    </location>
</feature>
<evidence type="ECO:0000313" key="6">
    <source>
        <dbReference type="Proteomes" id="UP000198963"/>
    </source>
</evidence>
<feature type="signal peptide" evidence="3">
    <location>
        <begin position="1"/>
        <end position="20"/>
    </location>
</feature>
<dbReference type="InterPro" id="IPR026444">
    <property type="entry name" value="Secre_tail"/>
</dbReference>
<dbReference type="EMBL" id="LT629774">
    <property type="protein sequence ID" value="SDR98498.1"/>
    <property type="molecule type" value="Genomic_DNA"/>
</dbReference>
<dbReference type="STRING" id="1249933.SAMN04489797_0605"/>